<dbReference type="Proteomes" id="UP000182658">
    <property type="component" value="Unassembled WGS sequence"/>
</dbReference>
<keyword evidence="8" id="KW-1185">Reference proteome</keyword>
<dbReference type="OrthoDB" id="408933at2759"/>
<dbReference type="PANTHER" id="PTHR21338:SF0">
    <property type="entry name" value="LARGE RIBOSOMAL SUBUNIT PROTEIN ML41"/>
    <property type="match status" value="1"/>
</dbReference>
<keyword evidence="3" id="KW-0809">Transit peptide</keyword>
<evidence type="ECO:0000256" key="6">
    <source>
        <dbReference type="ARBA" id="ARBA00023274"/>
    </source>
</evidence>
<evidence type="ECO:0000256" key="4">
    <source>
        <dbReference type="ARBA" id="ARBA00022980"/>
    </source>
</evidence>
<evidence type="ECO:0000256" key="1">
    <source>
        <dbReference type="ARBA" id="ARBA00004173"/>
    </source>
</evidence>
<name>A0A1J7IC29_9PEZI</name>
<evidence type="ECO:0000313" key="7">
    <source>
        <dbReference type="EMBL" id="OIW25006.1"/>
    </source>
</evidence>
<comment type="similarity">
    <text evidence="2">Belongs to the mitochondrion-specific ribosomal protein mL41 family.</text>
</comment>
<dbReference type="STRING" id="1408157.A0A1J7IC29"/>
<dbReference type="EMBL" id="KV875102">
    <property type="protein sequence ID" value="OIW25006.1"/>
    <property type="molecule type" value="Genomic_DNA"/>
</dbReference>
<dbReference type="FunCoup" id="A0A1J7IC29">
    <property type="interactions" value="105"/>
</dbReference>
<evidence type="ECO:0000256" key="3">
    <source>
        <dbReference type="ARBA" id="ARBA00022946"/>
    </source>
</evidence>
<evidence type="ECO:0000256" key="5">
    <source>
        <dbReference type="ARBA" id="ARBA00023128"/>
    </source>
</evidence>
<dbReference type="PANTHER" id="PTHR21338">
    <property type="entry name" value="MITOCHONDRIAL RIBOSOMAL PROTEIN L41"/>
    <property type="match status" value="1"/>
</dbReference>
<reference evidence="7 8" key="1">
    <citation type="submission" date="2016-10" db="EMBL/GenBank/DDBJ databases">
        <title>Draft genome sequence of Coniochaeta ligniaria NRRL30616, a lignocellulolytic fungus for bioabatement of inhibitors in plant biomass hydrolysates.</title>
        <authorList>
            <consortium name="DOE Joint Genome Institute"/>
            <person name="Jimenez D.J."/>
            <person name="Hector R.E."/>
            <person name="Riley R."/>
            <person name="Sun H."/>
            <person name="Grigoriev I.V."/>
            <person name="Van Elsas J.D."/>
            <person name="Nichols N.N."/>
        </authorList>
    </citation>
    <scope>NUCLEOTIDE SEQUENCE [LARGE SCALE GENOMIC DNA]</scope>
    <source>
        <strain evidence="7 8">NRRL 30616</strain>
    </source>
</reference>
<comment type="subcellular location">
    <subcellularLocation>
        <location evidence="1">Mitochondrion</location>
    </subcellularLocation>
</comment>
<dbReference type="GO" id="GO:0006412">
    <property type="term" value="P:translation"/>
    <property type="evidence" value="ECO:0007669"/>
    <property type="project" value="TreeGrafter"/>
</dbReference>
<keyword evidence="6" id="KW-0687">Ribonucleoprotein</keyword>
<dbReference type="InterPro" id="IPR019189">
    <property type="entry name" value="Ribosomal_mL41"/>
</dbReference>
<evidence type="ECO:0008006" key="9">
    <source>
        <dbReference type="Google" id="ProtNLM"/>
    </source>
</evidence>
<dbReference type="GO" id="GO:0005762">
    <property type="term" value="C:mitochondrial large ribosomal subunit"/>
    <property type="evidence" value="ECO:0007669"/>
    <property type="project" value="InterPro"/>
</dbReference>
<keyword evidence="5" id="KW-0496">Mitochondrion</keyword>
<dbReference type="AlphaFoldDB" id="A0A1J7IC29"/>
<dbReference type="Pfam" id="PF09809">
    <property type="entry name" value="MRP-L27"/>
    <property type="match status" value="1"/>
</dbReference>
<dbReference type="GO" id="GO:0003735">
    <property type="term" value="F:structural constituent of ribosome"/>
    <property type="evidence" value="ECO:0007669"/>
    <property type="project" value="InterPro"/>
</dbReference>
<keyword evidence="4" id="KW-0689">Ribosomal protein</keyword>
<evidence type="ECO:0000256" key="2">
    <source>
        <dbReference type="ARBA" id="ARBA00010152"/>
    </source>
</evidence>
<accession>A0A1J7IC29</accession>
<gene>
    <name evidence="7" type="ORF">CONLIGDRAFT_684889</name>
</gene>
<evidence type="ECO:0000313" key="8">
    <source>
        <dbReference type="Proteomes" id="UP000182658"/>
    </source>
</evidence>
<protein>
    <recommendedName>
        <fullName evidence="9">50S ribosomal protein YmL27</fullName>
    </recommendedName>
</protein>
<proteinExistence type="inferred from homology"/>
<organism evidence="7 8">
    <name type="scientific">Coniochaeta ligniaria NRRL 30616</name>
    <dbReference type="NCBI Taxonomy" id="1408157"/>
    <lineage>
        <taxon>Eukaryota</taxon>
        <taxon>Fungi</taxon>
        <taxon>Dikarya</taxon>
        <taxon>Ascomycota</taxon>
        <taxon>Pezizomycotina</taxon>
        <taxon>Sordariomycetes</taxon>
        <taxon>Sordariomycetidae</taxon>
        <taxon>Coniochaetales</taxon>
        <taxon>Coniochaetaceae</taxon>
        <taxon>Coniochaeta</taxon>
    </lineage>
</organism>
<dbReference type="InParanoid" id="A0A1J7IC29"/>
<sequence length="102" mass="11890">MRPTQQLLKKYRHLRLTTKDINKGFYKGNRTGTIGTHTKHGGFIVDYSRVRTYVVPQGLKDFKLTPFVTLNVDKTYGQYETKAGPRDPALYLNRWKRENAVD</sequence>